<organism evidence="1 2">
    <name type="scientific">Stylosanthes scabra</name>
    <dbReference type="NCBI Taxonomy" id="79078"/>
    <lineage>
        <taxon>Eukaryota</taxon>
        <taxon>Viridiplantae</taxon>
        <taxon>Streptophyta</taxon>
        <taxon>Embryophyta</taxon>
        <taxon>Tracheophyta</taxon>
        <taxon>Spermatophyta</taxon>
        <taxon>Magnoliopsida</taxon>
        <taxon>eudicotyledons</taxon>
        <taxon>Gunneridae</taxon>
        <taxon>Pentapetalae</taxon>
        <taxon>rosids</taxon>
        <taxon>fabids</taxon>
        <taxon>Fabales</taxon>
        <taxon>Fabaceae</taxon>
        <taxon>Papilionoideae</taxon>
        <taxon>50 kb inversion clade</taxon>
        <taxon>dalbergioids sensu lato</taxon>
        <taxon>Dalbergieae</taxon>
        <taxon>Pterocarpus clade</taxon>
        <taxon>Stylosanthes</taxon>
    </lineage>
</organism>
<evidence type="ECO:0000313" key="1">
    <source>
        <dbReference type="EMBL" id="MED6189685.1"/>
    </source>
</evidence>
<proteinExistence type="predicted"/>
<dbReference type="EMBL" id="JASCZI010183766">
    <property type="protein sequence ID" value="MED6189685.1"/>
    <property type="molecule type" value="Genomic_DNA"/>
</dbReference>
<keyword evidence="2" id="KW-1185">Reference proteome</keyword>
<sequence>MGTESLLARNTRVNRAIHDREGFLLLDSMTCDPSCKSKIGAKVAKESVRNEKITKKSLEAKSSAYADAPKTDGCTHCHDLGVTSKLKPDPMRTHLRDLCSSSSSTMNLVAHNAETMQGKHEIRPHTKSRRGVARVGATGVMDASVLGERRMSRLGLARPCLGVTCCLWLQDGELELFMLHLGVTSSL</sequence>
<reference evidence="1 2" key="1">
    <citation type="journal article" date="2023" name="Plants (Basel)">
        <title>Bridging the Gap: Combining Genomics and Transcriptomics Approaches to Understand Stylosanthes scabra, an Orphan Legume from the Brazilian Caatinga.</title>
        <authorList>
            <person name="Ferreira-Neto J.R.C."/>
            <person name="da Silva M.D."/>
            <person name="Binneck E."/>
            <person name="de Melo N.F."/>
            <person name="da Silva R.H."/>
            <person name="de Melo A.L.T.M."/>
            <person name="Pandolfi V."/>
            <person name="Bustamante F.O."/>
            <person name="Brasileiro-Vidal A.C."/>
            <person name="Benko-Iseppon A.M."/>
        </authorList>
    </citation>
    <scope>NUCLEOTIDE SEQUENCE [LARGE SCALE GENOMIC DNA]</scope>
    <source>
        <tissue evidence="1">Leaves</tissue>
    </source>
</reference>
<gene>
    <name evidence="1" type="ORF">PIB30_098475</name>
</gene>
<protein>
    <submittedName>
        <fullName evidence="1">Uncharacterized protein</fullName>
    </submittedName>
</protein>
<accession>A0ABU6WXI6</accession>
<comment type="caution">
    <text evidence="1">The sequence shown here is derived from an EMBL/GenBank/DDBJ whole genome shotgun (WGS) entry which is preliminary data.</text>
</comment>
<dbReference type="Proteomes" id="UP001341840">
    <property type="component" value="Unassembled WGS sequence"/>
</dbReference>
<evidence type="ECO:0000313" key="2">
    <source>
        <dbReference type="Proteomes" id="UP001341840"/>
    </source>
</evidence>
<name>A0ABU6WXI6_9FABA</name>